<dbReference type="AlphaFoldDB" id="A0A967ED05"/>
<keyword evidence="1" id="KW-0472">Membrane</keyword>
<organism evidence="2 3">
    <name type="scientific">Acetobacter estunensis</name>
    <dbReference type="NCBI Taxonomy" id="104097"/>
    <lineage>
        <taxon>Bacteria</taxon>
        <taxon>Pseudomonadati</taxon>
        <taxon>Pseudomonadota</taxon>
        <taxon>Alphaproteobacteria</taxon>
        <taxon>Acetobacterales</taxon>
        <taxon>Acetobacteraceae</taxon>
        <taxon>Acetobacter</taxon>
    </lineage>
</organism>
<keyword evidence="3" id="KW-1185">Reference proteome</keyword>
<evidence type="ECO:0000313" key="3">
    <source>
        <dbReference type="Proteomes" id="UP000597459"/>
    </source>
</evidence>
<evidence type="ECO:0008006" key="4">
    <source>
        <dbReference type="Google" id="ProtNLM"/>
    </source>
</evidence>
<dbReference type="EMBL" id="WOTH01000011">
    <property type="protein sequence ID" value="NHO53811.1"/>
    <property type="molecule type" value="Genomic_DNA"/>
</dbReference>
<comment type="caution">
    <text evidence="2">The sequence shown here is derived from an EMBL/GenBank/DDBJ whole genome shotgun (WGS) entry which is preliminary data.</text>
</comment>
<reference evidence="2" key="1">
    <citation type="submission" date="2019-11" db="EMBL/GenBank/DDBJ databases">
        <title>Description of new Acetobacter species.</title>
        <authorList>
            <person name="Cleenwerck I."/>
            <person name="Sombolestani A.S."/>
        </authorList>
    </citation>
    <scope>NUCLEOTIDE SEQUENCE</scope>
    <source>
        <strain evidence="2">LMG 1626</strain>
    </source>
</reference>
<evidence type="ECO:0000256" key="1">
    <source>
        <dbReference type="SAM" id="Phobius"/>
    </source>
</evidence>
<feature type="transmembrane region" description="Helical" evidence="1">
    <location>
        <begin position="32"/>
        <end position="50"/>
    </location>
</feature>
<feature type="transmembrane region" description="Helical" evidence="1">
    <location>
        <begin position="56"/>
        <end position="77"/>
    </location>
</feature>
<name>A0A967ED05_9PROT</name>
<keyword evidence="1" id="KW-1133">Transmembrane helix</keyword>
<proteinExistence type="predicted"/>
<protein>
    <recommendedName>
        <fullName evidence="4">Transmembrane protein (PGPGW)</fullName>
    </recommendedName>
</protein>
<dbReference type="Proteomes" id="UP000597459">
    <property type="component" value="Unassembled WGS sequence"/>
</dbReference>
<keyword evidence="1" id="KW-0812">Transmembrane</keyword>
<accession>A0A967ED05</accession>
<evidence type="ECO:0000313" key="2">
    <source>
        <dbReference type="EMBL" id="NHO53811.1"/>
    </source>
</evidence>
<sequence>MEWERYKHRLFAHLPRWSARPLLWLMAEEHRLVRLVTGILMLLGGLFSFLPILGLWMAPVGIVLLAEDIPFFRAIGLKGMRWLERRKPDLFRE</sequence>
<gene>
    <name evidence="2" type="ORF">GOB87_07510</name>
</gene>